<name>A0A6J4M2U8_9BACT</name>
<feature type="non-terminal residue" evidence="2">
    <location>
        <position position="1"/>
    </location>
</feature>
<feature type="region of interest" description="Disordered" evidence="1">
    <location>
        <begin position="15"/>
        <end position="36"/>
    </location>
</feature>
<evidence type="ECO:0000313" key="2">
    <source>
        <dbReference type="EMBL" id="CAA9346572.1"/>
    </source>
</evidence>
<organism evidence="2">
    <name type="scientific">uncultured Gemmatimonadota bacterium</name>
    <dbReference type="NCBI Taxonomy" id="203437"/>
    <lineage>
        <taxon>Bacteria</taxon>
        <taxon>Pseudomonadati</taxon>
        <taxon>Gemmatimonadota</taxon>
        <taxon>environmental samples</taxon>
    </lineage>
</organism>
<feature type="non-terminal residue" evidence="2">
    <location>
        <position position="116"/>
    </location>
</feature>
<sequence>AGSGQGVLGAGAIQVPQPLPVGSCGPVVPRSEGDDDGAVACRGLRGAAAGAGVPGQGWQADALSRPPGVRGAARHRHLLPRMPGEVARHPRRPRAHGRGAGARGEGDRQVAGRGGM</sequence>
<dbReference type="EMBL" id="CADCTV010000604">
    <property type="protein sequence ID" value="CAA9346572.1"/>
    <property type="molecule type" value="Genomic_DNA"/>
</dbReference>
<protein>
    <submittedName>
        <fullName evidence="2">Uncharacterized protein YneG</fullName>
    </submittedName>
</protein>
<feature type="region of interest" description="Disordered" evidence="1">
    <location>
        <begin position="48"/>
        <end position="116"/>
    </location>
</feature>
<proteinExistence type="predicted"/>
<gene>
    <name evidence="2" type="ORF">AVDCRST_MAG89-2898</name>
</gene>
<reference evidence="2" key="1">
    <citation type="submission" date="2020-02" db="EMBL/GenBank/DDBJ databases">
        <authorList>
            <person name="Meier V. D."/>
        </authorList>
    </citation>
    <scope>NUCLEOTIDE SEQUENCE</scope>
    <source>
        <strain evidence="2">AVDCRST_MAG89</strain>
    </source>
</reference>
<evidence type="ECO:0000256" key="1">
    <source>
        <dbReference type="SAM" id="MobiDB-lite"/>
    </source>
</evidence>
<feature type="compositionally biased region" description="Low complexity" evidence="1">
    <location>
        <begin position="48"/>
        <end position="60"/>
    </location>
</feature>
<accession>A0A6J4M2U8</accession>
<dbReference type="AlphaFoldDB" id="A0A6J4M2U8"/>